<evidence type="ECO:0000256" key="1">
    <source>
        <dbReference type="ARBA" id="ARBA00023015"/>
    </source>
</evidence>
<dbReference type="PROSITE" id="PS51118">
    <property type="entry name" value="HTH_HXLR"/>
    <property type="match status" value="1"/>
</dbReference>
<dbReference type="InterPro" id="IPR002577">
    <property type="entry name" value="HTH_HxlR"/>
</dbReference>
<sequence>MFLSGTAFIVRGGTDTRQEGTFSVHGHLGVTMQSHAYTAMGCRGREILDRVGDKWSMYVVFTLSEGPKRFTELKRAVEGISQRMLTVTLRGLERDGIVRRTMYPVMPPHVEYELTPIGDKLVGTVSSFLGWVEDHFDEIDAARAAYDAREGRPEVHV</sequence>
<comment type="caution">
    <text evidence="5">The sequence shown here is derived from an EMBL/GenBank/DDBJ whole genome shotgun (WGS) entry which is preliminary data.</text>
</comment>
<dbReference type="EMBL" id="BOOK01000058">
    <property type="protein sequence ID" value="GII04975.1"/>
    <property type="molecule type" value="Genomic_DNA"/>
</dbReference>
<dbReference type="Pfam" id="PF01638">
    <property type="entry name" value="HxlR"/>
    <property type="match status" value="1"/>
</dbReference>
<proteinExistence type="predicted"/>
<dbReference type="PANTHER" id="PTHR33204:SF39">
    <property type="entry name" value="TRANSCRIPTIONAL REGULATORY PROTEIN"/>
    <property type="match status" value="1"/>
</dbReference>
<organism evidence="5 6">
    <name type="scientific">Planobispora takensis</name>
    <dbReference type="NCBI Taxonomy" id="1367882"/>
    <lineage>
        <taxon>Bacteria</taxon>
        <taxon>Bacillati</taxon>
        <taxon>Actinomycetota</taxon>
        <taxon>Actinomycetes</taxon>
        <taxon>Streptosporangiales</taxon>
        <taxon>Streptosporangiaceae</taxon>
        <taxon>Planobispora</taxon>
    </lineage>
</organism>
<keyword evidence="1" id="KW-0805">Transcription regulation</keyword>
<evidence type="ECO:0000256" key="2">
    <source>
        <dbReference type="ARBA" id="ARBA00023125"/>
    </source>
</evidence>
<evidence type="ECO:0000259" key="4">
    <source>
        <dbReference type="PROSITE" id="PS51118"/>
    </source>
</evidence>
<feature type="domain" description="HTH hxlR-type" evidence="4">
    <location>
        <begin position="42"/>
        <end position="140"/>
    </location>
</feature>
<reference evidence="5" key="1">
    <citation type="submission" date="2021-01" db="EMBL/GenBank/DDBJ databases">
        <title>Whole genome shotgun sequence of Planobispora takensis NBRC 109077.</title>
        <authorList>
            <person name="Komaki H."/>
            <person name="Tamura T."/>
        </authorList>
    </citation>
    <scope>NUCLEOTIDE SEQUENCE</scope>
    <source>
        <strain evidence="5">NBRC 109077</strain>
    </source>
</reference>
<dbReference type="InterPro" id="IPR036388">
    <property type="entry name" value="WH-like_DNA-bd_sf"/>
</dbReference>
<accession>A0A8J3WX86</accession>
<name>A0A8J3WX86_9ACTN</name>
<dbReference type="InterPro" id="IPR036390">
    <property type="entry name" value="WH_DNA-bd_sf"/>
</dbReference>
<keyword evidence="2" id="KW-0238">DNA-binding</keyword>
<dbReference type="Proteomes" id="UP000634476">
    <property type="component" value="Unassembled WGS sequence"/>
</dbReference>
<evidence type="ECO:0000256" key="3">
    <source>
        <dbReference type="ARBA" id="ARBA00023163"/>
    </source>
</evidence>
<dbReference type="AlphaFoldDB" id="A0A8J3WX86"/>
<evidence type="ECO:0000313" key="6">
    <source>
        <dbReference type="Proteomes" id="UP000634476"/>
    </source>
</evidence>
<keyword evidence="3" id="KW-0804">Transcription</keyword>
<dbReference type="GO" id="GO:0003677">
    <property type="term" value="F:DNA binding"/>
    <property type="evidence" value="ECO:0007669"/>
    <property type="project" value="UniProtKB-KW"/>
</dbReference>
<gene>
    <name evidence="5" type="ORF">Pta02_69830</name>
</gene>
<dbReference type="SUPFAM" id="SSF46785">
    <property type="entry name" value="Winged helix' DNA-binding domain"/>
    <property type="match status" value="1"/>
</dbReference>
<dbReference type="PANTHER" id="PTHR33204">
    <property type="entry name" value="TRANSCRIPTIONAL REGULATOR, MARR FAMILY"/>
    <property type="match status" value="1"/>
</dbReference>
<dbReference type="Gene3D" id="1.10.10.10">
    <property type="entry name" value="Winged helix-like DNA-binding domain superfamily/Winged helix DNA-binding domain"/>
    <property type="match status" value="1"/>
</dbReference>
<keyword evidence="6" id="KW-1185">Reference proteome</keyword>
<protein>
    <submittedName>
        <fullName evidence="5">HxlR family transcriptional regulator</fullName>
    </submittedName>
</protein>
<evidence type="ECO:0000313" key="5">
    <source>
        <dbReference type="EMBL" id="GII04975.1"/>
    </source>
</evidence>